<evidence type="ECO:0000313" key="2">
    <source>
        <dbReference type="EMBL" id="KAK7885885.1"/>
    </source>
</evidence>
<dbReference type="AlphaFoldDB" id="A0AAW0MZ27"/>
<feature type="compositionally biased region" description="Acidic residues" evidence="1">
    <location>
        <begin position="81"/>
        <end position="97"/>
    </location>
</feature>
<dbReference type="Proteomes" id="UP001460270">
    <property type="component" value="Unassembled WGS sequence"/>
</dbReference>
<feature type="compositionally biased region" description="Low complexity" evidence="1">
    <location>
        <begin position="103"/>
        <end position="119"/>
    </location>
</feature>
<keyword evidence="3" id="KW-1185">Reference proteome</keyword>
<accession>A0AAW0MZ27</accession>
<organism evidence="2 3">
    <name type="scientific">Mugilogobius chulae</name>
    <name type="common">yellowstripe goby</name>
    <dbReference type="NCBI Taxonomy" id="88201"/>
    <lineage>
        <taxon>Eukaryota</taxon>
        <taxon>Metazoa</taxon>
        <taxon>Chordata</taxon>
        <taxon>Craniata</taxon>
        <taxon>Vertebrata</taxon>
        <taxon>Euteleostomi</taxon>
        <taxon>Actinopterygii</taxon>
        <taxon>Neopterygii</taxon>
        <taxon>Teleostei</taxon>
        <taxon>Neoteleostei</taxon>
        <taxon>Acanthomorphata</taxon>
        <taxon>Gobiaria</taxon>
        <taxon>Gobiiformes</taxon>
        <taxon>Gobioidei</taxon>
        <taxon>Gobiidae</taxon>
        <taxon>Gobionellinae</taxon>
        <taxon>Mugilogobius</taxon>
    </lineage>
</organism>
<comment type="caution">
    <text evidence="2">The sequence shown here is derived from an EMBL/GenBank/DDBJ whole genome shotgun (WGS) entry which is preliminary data.</text>
</comment>
<feature type="compositionally biased region" description="Gly residues" evidence="1">
    <location>
        <begin position="1"/>
        <end position="12"/>
    </location>
</feature>
<reference evidence="3" key="1">
    <citation type="submission" date="2024-04" db="EMBL/GenBank/DDBJ databases">
        <title>Salinicola lusitanus LLJ914,a marine bacterium isolated from the Okinawa Trough.</title>
        <authorList>
            <person name="Li J."/>
        </authorList>
    </citation>
    <scope>NUCLEOTIDE SEQUENCE [LARGE SCALE GENOMIC DNA]</scope>
</reference>
<dbReference type="EMBL" id="JBBPFD010000019">
    <property type="protein sequence ID" value="KAK7885885.1"/>
    <property type="molecule type" value="Genomic_DNA"/>
</dbReference>
<gene>
    <name evidence="2" type="ORF">WMY93_025506</name>
</gene>
<evidence type="ECO:0000313" key="3">
    <source>
        <dbReference type="Proteomes" id="UP001460270"/>
    </source>
</evidence>
<evidence type="ECO:0000256" key="1">
    <source>
        <dbReference type="SAM" id="MobiDB-lite"/>
    </source>
</evidence>
<feature type="compositionally biased region" description="Basic residues" evidence="1">
    <location>
        <begin position="120"/>
        <end position="133"/>
    </location>
</feature>
<feature type="region of interest" description="Disordered" evidence="1">
    <location>
        <begin position="81"/>
        <end position="184"/>
    </location>
</feature>
<feature type="compositionally biased region" description="Basic and acidic residues" evidence="1">
    <location>
        <begin position="151"/>
        <end position="178"/>
    </location>
</feature>
<protein>
    <submittedName>
        <fullName evidence="2">Uncharacterized protein</fullName>
    </submittedName>
</protein>
<feature type="region of interest" description="Disordered" evidence="1">
    <location>
        <begin position="1"/>
        <end position="34"/>
    </location>
</feature>
<name>A0AAW0MZ27_9GOBI</name>
<sequence length="184" mass="20199">MLSVGGETGVPGGNSPRHGEEHANSTQKGPGPCGNRTRDLLAVRRYPLCHCTSIVIPYPVSVLVEGVAEVDVEALETEEALVETEAAEVSEEAEEEASGLRTVEASEAAVEAEGLPGPRWRQRRRPRRQRRLRRREEGPGGASQTRRCVHLQRERGCSCDQEHGGGRVSVRREEDQCGGRRNKD</sequence>
<proteinExistence type="predicted"/>